<dbReference type="Pfam" id="PF00248">
    <property type="entry name" value="Aldo_ket_red"/>
    <property type="match status" value="1"/>
</dbReference>
<feature type="domain" description="NADP-dependent oxidoreductase" evidence="7">
    <location>
        <begin position="8"/>
        <end position="323"/>
    </location>
</feature>
<evidence type="ECO:0000256" key="3">
    <source>
        <dbReference type="ARBA" id="ARBA00025065"/>
    </source>
</evidence>
<dbReference type="Proteomes" id="UP001147747">
    <property type="component" value="Unassembled WGS sequence"/>
</dbReference>
<dbReference type="InterPro" id="IPR020471">
    <property type="entry name" value="AKR"/>
</dbReference>
<protein>
    <recommendedName>
        <fullName evidence="1">D-xylose reductase [NAD(P)H]</fullName>
        <ecNumber evidence="1">1.1.1.307</ecNumber>
    </recommendedName>
</protein>
<dbReference type="InterPro" id="IPR023210">
    <property type="entry name" value="NADP_OxRdtase_dom"/>
</dbReference>
<evidence type="ECO:0000313" key="8">
    <source>
        <dbReference type="EMBL" id="KAJ5396687.1"/>
    </source>
</evidence>
<evidence type="ECO:0000256" key="1">
    <source>
        <dbReference type="ARBA" id="ARBA00012845"/>
    </source>
</evidence>
<organism evidence="8 9">
    <name type="scientific">Penicillium cosmopolitanum</name>
    <dbReference type="NCBI Taxonomy" id="1131564"/>
    <lineage>
        <taxon>Eukaryota</taxon>
        <taxon>Fungi</taxon>
        <taxon>Dikarya</taxon>
        <taxon>Ascomycota</taxon>
        <taxon>Pezizomycotina</taxon>
        <taxon>Eurotiomycetes</taxon>
        <taxon>Eurotiomycetidae</taxon>
        <taxon>Eurotiales</taxon>
        <taxon>Aspergillaceae</taxon>
        <taxon>Penicillium</taxon>
    </lineage>
</organism>
<accession>A0A9W9W169</accession>
<dbReference type="AlphaFoldDB" id="A0A9W9W169"/>
<dbReference type="GO" id="GO:0016491">
    <property type="term" value="F:oxidoreductase activity"/>
    <property type="evidence" value="ECO:0007669"/>
    <property type="project" value="UniProtKB-KW"/>
</dbReference>
<dbReference type="RefSeq" id="XP_056488739.1">
    <property type="nucleotide sequence ID" value="XM_056629437.1"/>
</dbReference>
<comment type="catalytic activity">
    <reaction evidence="5">
        <text>xylitol + NADP(+) = D-xylose + NADPH + H(+)</text>
        <dbReference type="Rhea" id="RHEA:27445"/>
        <dbReference type="ChEBI" id="CHEBI:15378"/>
        <dbReference type="ChEBI" id="CHEBI:17151"/>
        <dbReference type="ChEBI" id="CHEBI:53455"/>
        <dbReference type="ChEBI" id="CHEBI:57783"/>
        <dbReference type="ChEBI" id="CHEBI:58349"/>
        <dbReference type="EC" id="1.1.1.307"/>
    </reaction>
</comment>
<evidence type="ECO:0000313" key="9">
    <source>
        <dbReference type="Proteomes" id="UP001147747"/>
    </source>
</evidence>
<dbReference type="InterPro" id="IPR050523">
    <property type="entry name" value="AKR_Detox_Biosynth"/>
</dbReference>
<dbReference type="OrthoDB" id="48988at2759"/>
<comment type="function">
    <text evidence="3">Catalyzes the initial reaction in the xylose utilization pathway by reducing D-xylose into xylitol. Xylose is a major component of hemicelluloses such as xylan. Most fungi utilize D-xylose via three enzymatic reactions, xylose reductase (XR), xylitol dehydrogenase (XDH), and xylulokinase, to form xylulose 5-phosphate, which enters pentose phosphate pathway.</text>
</comment>
<dbReference type="PROSITE" id="PS00062">
    <property type="entry name" value="ALDOKETO_REDUCTASE_2"/>
    <property type="match status" value="1"/>
</dbReference>
<dbReference type="GeneID" id="81368417"/>
<sequence length="335" mass="38305">MADNANLKIVFGAMTFGKPNTLGARVHEKEDAALILDTFQSHGHNEVDTARIYGDGSCEEMLGSLSWQDRGLTIDTKLYPNSEGTWNFEDSYTHKPVDIRRGLTNSLKALKSEQVDLFYLHAPDRKNPFEDTLREVNNLYEQGRFKRLGLSNFMSWEVAQICEICKKNGWIMPSVYQGIYHALQRSIEGELFPCLRKYNISLYAFQPLAGGLLTGRYKREQTEFEEGSRFDPKILQGTVHRNRYWNDVYFDAIELIHAAATKHGLTDGEVALRWLKYHSQLNEELQDAILVGASSVKHLETNLSDLEKTSLPEDVVQALEEAWLMVKGVAPKYWH</sequence>
<dbReference type="SUPFAM" id="SSF51430">
    <property type="entry name" value="NAD(P)-linked oxidoreductase"/>
    <property type="match status" value="1"/>
</dbReference>
<dbReference type="EMBL" id="JAPZBU010000006">
    <property type="protein sequence ID" value="KAJ5396687.1"/>
    <property type="molecule type" value="Genomic_DNA"/>
</dbReference>
<evidence type="ECO:0000256" key="5">
    <source>
        <dbReference type="ARBA" id="ARBA00047534"/>
    </source>
</evidence>
<name>A0A9W9W169_9EURO</name>
<comment type="catalytic activity">
    <reaction evidence="6">
        <text>xylitol + NAD(+) = D-xylose + NADH + H(+)</text>
        <dbReference type="Rhea" id="RHEA:27441"/>
        <dbReference type="ChEBI" id="CHEBI:15378"/>
        <dbReference type="ChEBI" id="CHEBI:17151"/>
        <dbReference type="ChEBI" id="CHEBI:53455"/>
        <dbReference type="ChEBI" id="CHEBI:57540"/>
        <dbReference type="ChEBI" id="CHEBI:57945"/>
        <dbReference type="EC" id="1.1.1.307"/>
    </reaction>
</comment>
<dbReference type="Gene3D" id="3.20.20.100">
    <property type="entry name" value="NADP-dependent oxidoreductase domain"/>
    <property type="match status" value="1"/>
</dbReference>
<dbReference type="PANTHER" id="PTHR43364:SF4">
    <property type="entry name" value="NAD(P)-LINKED OXIDOREDUCTASE SUPERFAMILY PROTEIN"/>
    <property type="match status" value="1"/>
</dbReference>
<reference evidence="8" key="1">
    <citation type="submission" date="2022-12" db="EMBL/GenBank/DDBJ databases">
        <authorList>
            <person name="Petersen C."/>
        </authorList>
    </citation>
    <scope>NUCLEOTIDE SEQUENCE</scope>
    <source>
        <strain evidence="8">IBT 29677</strain>
    </source>
</reference>
<dbReference type="PRINTS" id="PR00069">
    <property type="entry name" value="ALDKETRDTASE"/>
</dbReference>
<comment type="similarity">
    <text evidence="4">Belongs to the aldo/keto reductase family. Aldo/keto reductase 2 subfamily.</text>
</comment>
<gene>
    <name evidence="8" type="ORF">N7509_004800</name>
</gene>
<dbReference type="CDD" id="cd19075">
    <property type="entry name" value="AKR_AKR7A1-5"/>
    <property type="match status" value="1"/>
</dbReference>
<keyword evidence="9" id="KW-1185">Reference proteome</keyword>
<evidence type="ECO:0000256" key="4">
    <source>
        <dbReference type="ARBA" id="ARBA00038157"/>
    </source>
</evidence>
<reference evidence="8" key="2">
    <citation type="journal article" date="2023" name="IMA Fungus">
        <title>Comparative genomic study of the Penicillium genus elucidates a diverse pangenome and 15 lateral gene transfer events.</title>
        <authorList>
            <person name="Petersen C."/>
            <person name="Sorensen T."/>
            <person name="Nielsen M.R."/>
            <person name="Sondergaard T.E."/>
            <person name="Sorensen J.L."/>
            <person name="Fitzpatrick D.A."/>
            <person name="Frisvad J.C."/>
            <person name="Nielsen K.L."/>
        </authorList>
    </citation>
    <scope>NUCLEOTIDE SEQUENCE</scope>
    <source>
        <strain evidence="8">IBT 29677</strain>
    </source>
</reference>
<proteinExistence type="inferred from homology"/>
<keyword evidence="2" id="KW-0560">Oxidoreductase</keyword>
<comment type="caution">
    <text evidence="8">The sequence shown here is derived from an EMBL/GenBank/DDBJ whole genome shotgun (WGS) entry which is preliminary data.</text>
</comment>
<evidence type="ECO:0000259" key="7">
    <source>
        <dbReference type="Pfam" id="PF00248"/>
    </source>
</evidence>
<dbReference type="InterPro" id="IPR036812">
    <property type="entry name" value="NAD(P)_OxRdtase_dom_sf"/>
</dbReference>
<evidence type="ECO:0000256" key="6">
    <source>
        <dbReference type="ARBA" id="ARBA00049485"/>
    </source>
</evidence>
<dbReference type="EC" id="1.1.1.307" evidence="1"/>
<evidence type="ECO:0000256" key="2">
    <source>
        <dbReference type="ARBA" id="ARBA00023002"/>
    </source>
</evidence>
<dbReference type="InterPro" id="IPR018170">
    <property type="entry name" value="Aldo/ket_reductase_CS"/>
</dbReference>
<dbReference type="PANTHER" id="PTHR43364">
    <property type="entry name" value="NADH-SPECIFIC METHYLGLYOXAL REDUCTASE-RELATED"/>
    <property type="match status" value="1"/>
</dbReference>